<keyword evidence="2" id="KW-1185">Reference proteome</keyword>
<dbReference type="AlphaFoldDB" id="A0A7Y9KHG9"/>
<evidence type="ECO:0000313" key="2">
    <source>
        <dbReference type="Proteomes" id="UP000576969"/>
    </source>
</evidence>
<evidence type="ECO:0000313" key="1">
    <source>
        <dbReference type="EMBL" id="NYE19462.1"/>
    </source>
</evidence>
<protein>
    <submittedName>
        <fullName evidence="1">Uncharacterized protein</fullName>
    </submittedName>
</protein>
<reference evidence="1 2" key="1">
    <citation type="submission" date="2020-07" db="EMBL/GenBank/DDBJ databases">
        <title>Sequencing the genomes of 1000 actinobacteria strains.</title>
        <authorList>
            <person name="Klenk H.-P."/>
        </authorList>
    </citation>
    <scope>NUCLEOTIDE SEQUENCE [LARGE SCALE GENOMIC DNA]</scope>
    <source>
        <strain evidence="1 2">DSM 24662</strain>
    </source>
</reference>
<dbReference type="Proteomes" id="UP000576969">
    <property type="component" value="Unassembled WGS sequence"/>
</dbReference>
<sequence>MTDKDPRDMSFEEWDRWRRETGRINRGPLSREESIQWLVRRADQNPTAKEREVRQTLAAMRNLNDQLKGDT</sequence>
<gene>
    <name evidence="1" type="ORF">BJ991_001490</name>
</gene>
<organism evidence="1 2">
    <name type="scientific">Microbacterium immunditiarum</name>
    <dbReference type="NCBI Taxonomy" id="337480"/>
    <lineage>
        <taxon>Bacteria</taxon>
        <taxon>Bacillati</taxon>
        <taxon>Actinomycetota</taxon>
        <taxon>Actinomycetes</taxon>
        <taxon>Micrococcales</taxon>
        <taxon>Microbacteriaceae</taxon>
        <taxon>Microbacterium</taxon>
    </lineage>
</organism>
<proteinExistence type="predicted"/>
<dbReference type="EMBL" id="JACCBV010000001">
    <property type="protein sequence ID" value="NYE19462.1"/>
    <property type="molecule type" value="Genomic_DNA"/>
</dbReference>
<dbReference type="RefSeq" id="WP_179488829.1">
    <property type="nucleotide sequence ID" value="NZ_JACCBV010000001.1"/>
</dbReference>
<comment type="caution">
    <text evidence="1">The sequence shown here is derived from an EMBL/GenBank/DDBJ whole genome shotgun (WGS) entry which is preliminary data.</text>
</comment>
<accession>A0A7Y9KHG9</accession>
<name>A0A7Y9KHG9_9MICO</name>